<feature type="compositionally biased region" description="Low complexity" evidence="2">
    <location>
        <begin position="120"/>
        <end position="129"/>
    </location>
</feature>
<dbReference type="Proteomes" id="UP000233837">
    <property type="component" value="Unassembled WGS sequence"/>
</dbReference>
<dbReference type="GO" id="GO:0009507">
    <property type="term" value="C:chloroplast"/>
    <property type="evidence" value="ECO:0007669"/>
    <property type="project" value="UniProtKB-ARBA"/>
</dbReference>
<evidence type="ECO:0000256" key="2">
    <source>
        <dbReference type="SAM" id="MobiDB-lite"/>
    </source>
</evidence>
<evidence type="ECO:0000256" key="1">
    <source>
        <dbReference type="SAM" id="Coils"/>
    </source>
</evidence>
<dbReference type="InterPro" id="IPR013783">
    <property type="entry name" value="Ig-like_fold"/>
</dbReference>
<dbReference type="Gene3D" id="2.60.40.10">
    <property type="entry name" value="Immunoglobulins"/>
    <property type="match status" value="1"/>
</dbReference>
<dbReference type="InterPro" id="IPR014756">
    <property type="entry name" value="Ig_E-set"/>
</dbReference>
<proteinExistence type="predicted"/>
<protein>
    <recommendedName>
        <fullName evidence="3">AMP-activated protein kinase glycogen-binding domain-containing protein</fullName>
    </recommendedName>
</protein>
<feature type="region of interest" description="Disordered" evidence="2">
    <location>
        <begin position="120"/>
        <end position="154"/>
    </location>
</feature>
<dbReference type="Pfam" id="PF16561">
    <property type="entry name" value="AMPK1_CBM"/>
    <property type="match status" value="1"/>
</dbReference>
<keyword evidence="1" id="KW-0175">Coiled coil</keyword>
<dbReference type="PANTHER" id="PTHR47434:SF2">
    <property type="entry name" value="PROTEIN PTST HOMOLOG 3, CHLOROPLASTIC"/>
    <property type="match status" value="1"/>
</dbReference>
<feature type="domain" description="AMP-activated protein kinase glycogen-binding" evidence="3">
    <location>
        <begin position="300"/>
        <end position="393"/>
    </location>
</feature>
<dbReference type="EMBL" id="KZ504148">
    <property type="protein sequence ID" value="PKU59164.1"/>
    <property type="molecule type" value="Genomic_DNA"/>
</dbReference>
<dbReference type="InterPro" id="IPR032640">
    <property type="entry name" value="AMPK1_CBM"/>
</dbReference>
<dbReference type="AlphaFoldDB" id="A0A2I0V6Y2"/>
<dbReference type="PANTHER" id="PTHR47434">
    <property type="entry name" value="PROTEIN PTST HOMOLOG 3, CHLOROPLASTIC"/>
    <property type="match status" value="1"/>
</dbReference>
<dbReference type="CDD" id="cd02859">
    <property type="entry name" value="E_set_AMPKbeta_like_N"/>
    <property type="match status" value="1"/>
</dbReference>
<sequence length="394" mass="44804">MSLYQLHFLSPSASFNFPCSSKPKKWNLKRNFHKNPVHGVVISASSAEKPSRKKKGRPSRALMSDEDLCKQLREVMSVAGLPADRVPLMKELCEHGRKDLANIVRRRGYKVVRLLLSTSNLSDNHNDNSSVEDQERRDPQGDEASEFEGTHLGSAESISLLTMSPEDYNAETNGTKKNNMPAQIVSGTNRDFHVLEEEQLPSSDQVINQEKRIETIEDLASNMNFYEDNRTTKIGDLKDLLHEKEMELVELKQHIEKQKQALALLQARARNEIGNVHRVMMTKDAELSASKDKLSGLKEVQLQFRVNGEIVEVAGSFNGWHKQIKMNLHPSSKTVDLQGSRASKLWSTILWLYPGTYEIKFIVDGQWMIDPQREVATNGHITNNVLRVDRRDIH</sequence>
<reference evidence="4 5" key="2">
    <citation type="journal article" date="2017" name="Nature">
        <title>The Apostasia genome and the evolution of orchids.</title>
        <authorList>
            <person name="Zhang G.Q."/>
            <person name="Liu K.W."/>
            <person name="Li Z."/>
            <person name="Lohaus R."/>
            <person name="Hsiao Y.Y."/>
            <person name="Niu S.C."/>
            <person name="Wang J.Y."/>
            <person name="Lin Y.C."/>
            <person name="Xu Q."/>
            <person name="Chen L.J."/>
            <person name="Yoshida K."/>
            <person name="Fujiwara S."/>
            <person name="Wang Z.W."/>
            <person name="Zhang Y.Q."/>
            <person name="Mitsuda N."/>
            <person name="Wang M."/>
            <person name="Liu G.H."/>
            <person name="Pecoraro L."/>
            <person name="Huang H.X."/>
            <person name="Xiao X.J."/>
            <person name="Lin M."/>
            <person name="Wu X.Y."/>
            <person name="Wu W.L."/>
            <person name="Chen Y.Y."/>
            <person name="Chang S.B."/>
            <person name="Sakamoto S."/>
            <person name="Ohme-Takagi M."/>
            <person name="Yagi M."/>
            <person name="Zeng S.J."/>
            <person name="Shen C.Y."/>
            <person name="Yeh C.M."/>
            <person name="Luo Y.B."/>
            <person name="Tsai W.C."/>
            <person name="Van de Peer Y."/>
            <person name="Liu Z.J."/>
        </authorList>
    </citation>
    <scope>NUCLEOTIDE SEQUENCE [LARGE SCALE GENOMIC DNA]</scope>
    <source>
        <tissue evidence="4">The whole plant</tissue>
    </source>
</reference>
<name>A0A2I0V6Y2_9ASPA</name>
<gene>
    <name evidence="4" type="ORF">MA16_Dca023150</name>
</gene>
<evidence type="ECO:0000313" key="5">
    <source>
        <dbReference type="Proteomes" id="UP000233837"/>
    </source>
</evidence>
<accession>A0A2I0V6Y2</accession>
<evidence type="ECO:0000313" key="4">
    <source>
        <dbReference type="EMBL" id="PKU59164.1"/>
    </source>
</evidence>
<keyword evidence="5" id="KW-1185">Reference proteome</keyword>
<organism evidence="4 5">
    <name type="scientific">Dendrobium catenatum</name>
    <dbReference type="NCBI Taxonomy" id="906689"/>
    <lineage>
        <taxon>Eukaryota</taxon>
        <taxon>Viridiplantae</taxon>
        <taxon>Streptophyta</taxon>
        <taxon>Embryophyta</taxon>
        <taxon>Tracheophyta</taxon>
        <taxon>Spermatophyta</taxon>
        <taxon>Magnoliopsida</taxon>
        <taxon>Liliopsida</taxon>
        <taxon>Asparagales</taxon>
        <taxon>Orchidaceae</taxon>
        <taxon>Epidendroideae</taxon>
        <taxon>Malaxideae</taxon>
        <taxon>Dendrobiinae</taxon>
        <taxon>Dendrobium</taxon>
    </lineage>
</organism>
<dbReference type="OrthoDB" id="531008at2759"/>
<evidence type="ECO:0000259" key="3">
    <source>
        <dbReference type="Pfam" id="PF16561"/>
    </source>
</evidence>
<feature type="region of interest" description="Disordered" evidence="2">
    <location>
        <begin position="41"/>
        <end position="63"/>
    </location>
</feature>
<dbReference type="SUPFAM" id="SSF81296">
    <property type="entry name" value="E set domains"/>
    <property type="match status" value="1"/>
</dbReference>
<feature type="coiled-coil region" evidence="1">
    <location>
        <begin position="234"/>
        <end position="268"/>
    </location>
</feature>
<reference evidence="4 5" key="1">
    <citation type="journal article" date="2016" name="Sci. Rep.">
        <title>The Dendrobium catenatum Lindl. genome sequence provides insights into polysaccharide synthase, floral development and adaptive evolution.</title>
        <authorList>
            <person name="Zhang G.Q."/>
            <person name="Xu Q."/>
            <person name="Bian C."/>
            <person name="Tsai W.C."/>
            <person name="Yeh C.M."/>
            <person name="Liu K.W."/>
            <person name="Yoshida K."/>
            <person name="Zhang L.S."/>
            <person name="Chang S.B."/>
            <person name="Chen F."/>
            <person name="Shi Y."/>
            <person name="Su Y.Y."/>
            <person name="Zhang Y.Q."/>
            <person name="Chen L.J."/>
            <person name="Yin Y."/>
            <person name="Lin M."/>
            <person name="Huang H."/>
            <person name="Deng H."/>
            <person name="Wang Z.W."/>
            <person name="Zhu S.L."/>
            <person name="Zhao X."/>
            <person name="Deng C."/>
            <person name="Niu S.C."/>
            <person name="Huang J."/>
            <person name="Wang M."/>
            <person name="Liu G.H."/>
            <person name="Yang H.J."/>
            <person name="Xiao X.J."/>
            <person name="Hsiao Y.Y."/>
            <person name="Wu W.L."/>
            <person name="Chen Y.Y."/>
            <person name="Mitsuda N."/>
            <person name="Ohme-Takagi M."/>
            <person name="Luo Y.B."/>
            <person name="Van de Peer Y."/>
            <person name="Liu Z.J."/>
        </authorList>
    </citation>
    <scope>NUCLEOTIDE SEQUENCE [LARGE SCALE GENOMIC DNA]</scope>
    <source>
        <tissue evidence="4">The whole plant</tissue>
    </source>
</reference>